<organism evidence="8 9">
    <name type="scientific">Cordyceps fumosorosea (strain ARSEF 2679)</name>
    <name type="common">Isaria fumosorosea</name>
    <dbReference type="NCBI Taxonomy" id="1081104"/>
    <lineage>
        <taxon>Eukaryota</taxon>
        <taxon>Fungi</taxon>
        <taxon>Dikarya</taxon>
        <taxon>Ascomycota</taxon>
        <taxon>Pezizomycotina</taxon>
        <taxon>Sordariomycetes</taxon>
        <taxon>Hypocreomycetidae</taxon>
        <taxon>Hypocreales</taxon>
        <taxon>Cordycipitaceae</taxon>
        <taxon>Cordyceps</taxon>
    </lineage>
</organism>
<dbReference type="Gene3D" id="3.30.750.24">
    <property type="entry name" value="STAS domain"/>
    <property type="match status" value="1"/>
</dbReference>
<dbReference type="Proteomes" id="UP000076744">
    <property type="component" value="Unassembled WGS sequence"/>
</dbReference>
<feature type="transmembrane region" description="Helical" evidence="6">
    <location>
        <begin position="365"/>
        <end position="384"/>
    </location>
</feature>
<evidence type="ECO:0000259" key="7">
    <source>
        <dbReference type="PROSITE" id="PS50801"/>
    </source>
</evidence>
<dbReference type="FunFam" id="3.30.750.24:FF:000024">
    <property type="entry name" value="Sulfate permease 2"/>
    <property type="match status" value="1"/>
</dbReference>
<dbReference type="OrthoDB" id="288203at2759"/>
<dbReference type="PROSITE" id="PS50801">
    <property type="entry name" value="STAS"/>
    <property type="match status" value="1"/>
</dbReference>
<evidence type="ECO:0000256" key="3">
    <source>
        <dbReference type="ARBA" id="ARBA00022989"/>
    </source>
</evidence>
<feature type="transmembrane region" description="Helical" evidence="6">
    <location>
        <begin position="270"/>
        <end position="292"/>
    </location>
</feature>
<feature type="compositionally biased region" description="Basic and acidic residues" evidence="5">
    <location>
        <begin position="725"/>
        <end position="740"/>
    </location>
</feature>
<dbReference type="AlphaFoldDB" id="A0A167VXG7"/>
<comment type="caution">
    <text evidence="8">The sequence shown here is derived from an EMBL/GenBank/DDBJ whole genome shotgun (WGS) entry which is preliminary data.</text>
</comment>
<dbReference type="RefSeq" id="XP_018704295.1">
    <property type="nucleotide sequence ID" value="XM_018848569.1"/>
</dbReference>
<dbReference type="EMBL" id="AZHB01000011">
    <property type="protein sequence ID" value="OAA63088.1"/>
    <property type="molecule type" value="Genomic_DNA"/>
</dbReference>
<name>A0A167VXG7_CORFA</name>
<feature type="transmembrane region" description="Helical" evidence="6">
    <location>
        <begin position="239"/>
        <end position="258"/>
    </location>
</feature>
<keyword evidence="4 6" id="KW-0472">Membrane</keyword>
<accession>A0A167VXG7</accession>
<feature type="transmembrane region" description="Helical" evidence="6">
    <location>
        <begin position="72"/>
        <end position="90"/>
    </location>
</feature>
<evidence type="ECO:0000256" key="1">
    <source>
        <dbReference type="ARBA" id="ARBA00004141"/>
    </source>
</evidence>
<feature type="transmembrane region" description="Helical" evidence="6">
    <location>
        <begin position="156"/>
        <end position="180"/>
    </location>
</feature>
<dbReference type="InterPro" id="IPR018045">
    <property type="entry name" value="S04_transporter_CS"/>
</dbReference>
<keyword evidence="9" id="KW-1185">Reference proteome</keyword>
<dbReference type="CDD" id="cd07042">
    <property type="entry name" value="STAS_SulP_like_sulfate_transporter"/>
    <property type="match status" value="1"/>
</dbReference>
<evidence type="ECO:0000256" key="4">
    <source>
        <dbReference type="ARBA" id="ARBA00023136"/>
    </source>
</evidence>
<gene>
    <name evidence="8" type="ORF">ISF_04964</name>
</gene>
<dbReference type="PANTHER" id="PTHR11814">
    <property type="entry name" value="SULFATE TRANSPORTER"/>
    <property type="match status" value="1"/>
</dbReference>
<dbReference type="PROSITE" id="PS01130">
    <property type="entry name" value="SLC26A"/>
    <property type="match status" value="1"/>
</dbReference>
<dbReference type="GeneID" id="30021256"/>
<reference evidence="8 9" key="1">
    <citation type="journal article" date="2016" name="Genome Biol. Evol.">
        <title>Divergent and convergent evolution of fungal pathogenicity.</title>
        <authorList>
            <person name="Shang Y."/>
            <person name="Xiao G."/>
            <person name="Zheng P."/>
            <person name="Cen K."/>
            <person name="Zhan S."/>
            <person name="Wang C."/>
        </authorList>
    </citation>
    <scope>NUCLEOTIDE SEQUENCE [LARGE SCALE GENOMIC DNA]</scope>
    <source>
        <strain evidence="8 9">ARSEF 2679</strain>
    </source>
</reference>
<keyword evidence="3 6" id="KW-1133">Transmembrane helix</keyword>
<evidence type="ECO:0000256" key="2">
    <source>
        <dbReference type="ARBA" id="ARBA00022692"/>
    </source>
</evidence>
<evidence type="ECO:0000313" key="8">
    <source>
        <dbReference type="EMBL" id="OAA63088.1"/>
    </source>
</evidence>
<dbReference type="Pfam" id="PF00916">
    <property type="entry name" value="Sulfate_transp"/>
    <property type="match status" value="1"/>
</dbReference>
<dbReference type="STRING" id="1081104.A0A167VXG7"/>
<keyword evidence="2 6" id="KW-0812">Transmembrane</keyword>
<feature type="transmembrane region" description="Helical" evidence="6">
    <location>
        <begin position="451"/>
        <end position="471"/>
    </location>
</feature>
<dbReference type="InterPro" id="IPR036513">
    <property type="entry name" value="STAS_dom_sf"/>
</dbReference>
<feature type="region of interest" description="Disordered" evidence="5">
    <location>
        <begin position="725"/>
        <end position="764"/>
    </location>
</feature>
<evidence type="ECO:0000313" key="9">
    <source>
        <dbReference type="Proteomes" id="UP000076744"/>
    </source>
</evidence>
<feature type="transmembrane region" description="Helical" evidence="6">
    <location>
        <begin position="102"/>
        <end position="121"/>
    </location>
</feature>
<evidence type="ECO:0000256" key="5">
    <source>
        <dbReference type="SAM" id="MobiDB-lite"/>
    </source>
</evidence>
<feature type="domain" description="STAS" evidence="7">
    <location>
        <begin position="559"/>
        <end position="662"/>
    </location>
</feature>
<comment type="subcellular location">
    <subcellularLocation>
        <location evidence="1">Membrane</location>
        <topology evidence="1">Multi-pass membrane protein</topology>
    </subcellularLocation>
</comment>
<sequence>MPTIKERLQSALKPQHYDADDDIPSISNADLFIEREPTVGEFFREITPSLHDVVRYIINLFPFLQWIGKYNGTWLIGDLVAGITVGAVVVPQSMAYAQLAQLPVEFGLYSSFMGVLIYWFFATSKDITIGPVAVMSQVTGNIVLHAKDVLPHVEGHVVASALAIICGAIILFMGLVRLGWVVEVIPLPAICAFMTGSGVNIIAGQVSKLMGIPKINTRNAPYQVIIDTLKGLPLSTIDAALGLTSLAMLYIIRSFCTYMAKRQPHRAKMYFFISTLRTAFVILLYTAISAAVNVPRHKKHLKFSLIKDVPRGFQHAAPPTVNSEIIKAFASELPAAIIVMLIEHISISKSFGRVNNYVIDPSQELVAIGVTNLLGPFLGAYPATGSFSRTAIKSKAGVRTPFAGVITAIVVLLAVYALTSVFYYIPNAALAGVIIHAVGDVITPPTVILQFWRVSPLEVIIFLAGVLVTVFTTIENGIYTTVCVSFAVVLWRLFLSRGRFLGVARIRTVVTSPNGSVTGLGKEEDLLAADSEKTLRTGFLPLDHEDGSNPRIDLQRPYPGVYVYRFAEGFNYPNATRYLNHLTETIFKETRRTDITLVGKVGDRAWNDPTPRNVEKEPVDDSRPILKAIVLDFSTVNHIDVTAAQALIDVRNQLDRYAAPGVVDWHFAHVENRWTKRALAAAGFGYRTPKPSAGETAGHWRTIFSIADLGGADSAAKAAELEEKAAGTRGSYDVEGKAAPDSEIWPASGSEGGNDAPPKNPGSARLVAVHGLNRPYFHFDLQEAVEAAVANAER</sequence>
<dbReference type="SUPFAM" id="SSF52091">
    <property type="entry name" value="SpoIIaa-like"/>
    <property type="match status" value="1"/>
</dbReference>
<dbReference type="NCBIfam" id="TIGR00815">
    <property type="entry name" value="sulP"/>
    <property type="match status" value="1"/>
</dbReference>
<proteinExistence type="predicted"/>
<feature type="transmembrane region" description="Helical" evidence="6">
    <location>
        <begin position="396"/>
        <end position="415"/>
    </location>
</feature>
<feature type="transmembrane region" description="Helical" evidence="6">
    <location>
        <begin position="477"/>
        <end position="495"/>
    </location>
</feature>
<dbReference type="GO" id="GO:0008271">
    <property type="term" value="F:secondary active sulfate transmembrane transporter activity"/>
    <property type="evidence" value="ECO:0007669"/>
    <property type="project" value="InterPro"/>
</dbReference>
<dbReference type="InterPro" id="IPR011547">
    <property type="entry name" value="SLC26A/SulP_dom"/>
</dbReference>
<dbReference type="InterPro" id="IPR002645">
    <property type="entry name" value="STAS_dom"/>
</dbReference>
<dbReference type="InterPro" id="IPR001902">
    <property type="entry name" value="SLC26A/SulP_fam"/>
</dbReference>
<dbReference type="Pfam" id="PF01740">
    <property type="entry name" value="STAS"/>
    <property type="match status" value="1"/>
</dbReference>
<protein>
    <submittedName>
        <fullName evidence="8">Sulfate permease II</fullName>
    </submittedName>
</protein>
<evidence type="ECO:0000256" key="6">
    <source>
        <dbReference type="SAM" id="Phobius"/>
    </source>
</evidence>
<dbReference type="GO" id="GO:0016020">
    <property type="term" value="C:membrane"/>
    <property type="evidence" value="ECO:0007669"/>
    <property type="project" value="UniProtKB-SubCell"/>
</dbReference>